<reference evidence="2 3" key="1">
    <citation type="submission" date="2018-04" db="EMBL/GenBank/DDBJ databases">
        <title>Thalassorhabdus spongiae gen. nov., sp. nov., isolated from a marine sponge in South-West Iceland.</title>
        <authorList>
            <person name="Knobloch S."/>
            <person name="Daussin A."/>
            <person name="Johannsson R."/>
            <person name="Marteinsson V.T."/>
        </authorList>
    </citation>
    <scope>NUCLEOTIDE SEQUENCE [LARGE SCALE GENOMIC DNA]</scope>
    <source>
        <strain evidence="2 3">Hp12</strain>
    </source>
</reference>
<keyword evidence="1" id="KW-1133">Transmembrane helix</keyword>
<dbReference type="EMBL" id="QDDL01000006">
    <property type="protein sequence ID" value="PVZ67695.1"/>
    <property type="molecule type" value="Genomic_DNA"/>
</dbReference>
<dbReference type="InterPro" id="IPR009554">
    <property type="entry name" value="Phageshock_PspB"/>
</dbReference>
<dbReference type="NCBIfam" id="TIGR02976">
    <property type="entry name" value="phageshock_pspB"/>
    <property type="match status" value="1"/>
</dbReference>
<dbReference type="AlphaFoldDB" id="A0A2V1GY86"/>
<dbReference type="Proteomes" id="UP000244906">
    <property type="component" value="Unassembled WGS sequence"/>
</dbReference>
<accession>A0A2V1GY86</accession>
<evidence type="ECO:0000313" key="3">
    <source>
        <dbReference type="Proteomes" id="UP000244906"/>
    </source>
</evidence>
<keyword evidence="1" id="KW-0812">Transmembrane</keyword>
<keyword evidence="3" id="KW-1185">Reference proteome</keyword>
<evidence type="ECO:0000256" key="1">
    <source>
        <dbReference type="SAM" id="Phobius"/>
    </source>
</evidence>
<dbReference type="Pfam" id="PF06667">
    <property type="entry name" value="PspB"/>
    <property type="match status" value="1"/>
</dbReference>
<dbReference type="GO" id="GO:0009271">
    <property type="term" value="P:phage shock"/>
    <property type="evidence" value="ECO:0007669"/>
    <property type="project" value="InterPro"/>
</dbReference>
<sequence length="78" mass="9318">MSTLMTLLIILAFPIVLVAVPLWLILYFRNRYQADHSANHQDRKRFDSACNEIKHLQKRLENLEAILDQEAPRWREKD</sequence>
<keyword evidence="1" id="KW-0472">Membrane</keyword>
<comment type="caution">
    <text evidence="2">The sequence shown here is derived from an EMBL/GenBank/DDBJ whole genome shotgun (WGS) entry which is preliminary data.</text>
</comment>
<dbReference type="OrthoDB" id="6198106at2"/>
<feature type="transmembrane region" description="Helical" evidence="1">
    <location>
        <begin position="6"/>
        <end position="28"/>
    </location>
</feature>
<dbReference type="GO" id="GO:0006355">
    <property type="term" value="P:regulation of DNA-templated transcription"/>
    <property type="evidence" value="ECO:0007669"/>
    <property type="project" value="InterPro"/>
</dbReference>
<evidence type="ECO:0000313" key="2">
    <source>
        <dbReference type="EMBL" id="PVZ67695.1"/>
    </source>
</evidence>
<gene>
    <name evidence="2" type="primary">pspB</name>
    <name evidence="2" type="ORF">DC094_14770</name>
</gene>
<protein>
    <submittedName>
        <fullName evidence="2">Envelope stress response membrane protein PspB</fullName>
    </submittedName>
</protein>
<organism evidence="2 3">
    <name type="scientific">Pelagibaculum spongiae</name>
    <dbReference type="NCBI Taxonomy" id="2080658"/>
    <lineage>
        <taxon>Bacteria</taxon>
        <taxon>Pseudomonadati</taxon>
        <taxon>Pseudomonadota</taxon>
        <taxon>Gammaproteobacteria</taxon>
        <taxon>Oceanospirillales</taxon>
        <taxon>Pelagibaculum</taxon>
    </lineage>
</organism>
<name>A0A2V1GY86_9GAMM</name>
<proteinExistence type="predicted"/>
<dbReference type="RefSeq" id="WP_116687891.1">
    <property type="nucleotide sequence ID" value="NZ_CAWNYD010000006.1"/>
</dbReference>